<name>A0ABV8I489_9ACTN</name>
<dbReference type="EMBL" id="JBHSBM010000011">
    <property type="protein sequence ID" value="MFC4057878.1"/>
    <property type="molecule type" value="Genomic_DNA"/>
</dbReference>
<gene>
    <name evidence="1" type="ORF">ACFOWE_06210</name>
</gene>
<reference evidence="2" key="1">
    <citation type="journal article" date="2019" name="Int. J. Syst. Evol. Microbiol.">
        <title>The Global Catalogue of Microorganisms (GCM) 10K type strain sequencing project: providing services to taxonomists for standard genome sequencing and annotation.</title>
        <authorList>
            <consortium name="The Broad Institute Genomics Platform"/>
            <consortium name="The Broad Institute Genome Sequencing Center for Infectious Disease"/>
            <person name="Wu L."/>
            <person name="Ma J."/>
        </authorList>
    </citation>
    <scope>NUCLEOTIDE SEQUENCE [LARGE SCALE GENOMIC DNA]</scope>
    <source>
        <strain evidence="2">TBRC 4489</strain>
    </source>
</reference>
<sequence>MRNLAVGRTVYSGGGILADALPKGKKWMKATVKGGVPSPFMTPLYALEPATLRTLLTTASGKSSGAGTTVYKGTITAAALHRVSPSYRASLDGGGLTAKQGSMKVRWTLWIGRDRLPGRLVSAWQESGALGVVKKTSDVRLSGWGRRVVLTPPPAGQVAS</sequence>
<dbReference type="RefSeq" id="WP_377285990.1">
    <property type="nucleotide sequence ID" value="NZ_JBHSBM010000011.1"/>
</dbReference>
<accession>A0ABV8I489</accession>
<comment type="caution">
    <text evidence="1">The sequence shown here is derived from an EMBL/GenBank/DDBJ whole genome shotgun (WGS) entry which is preliminary data.</text>
</comment>
<dbReference type="Gene3D" id="2.50.20.20">
    <property type="match status" value="1"/>
</dbReference>
<proteinExistence type="predicted"/>
<dbReference type="Proteomes" id="UP001595850">
    <property type="component" value="Unassembled WGS sequence"/>
</dbReference>
<evidence type="ECO:0000313" key="1">
    <source>
        <dbReference type="EMBL" id="MFC4057878.1"/>
    </source>
</evidence>
<protein>
    <submittedName>
        <fullName evidence="1">Uncharacterized protein</fullName>
    </submittedName>
</protein>
<evidence type="ECO:0000313" key="2">
    <source>
        <dbReference type="Proteomes" id="UP001595850"/>
    </source>
</evidence>
<organism evidence="1 2">
    <name type="scientific">Planomonospora corallina</name>
    <dbReference type="NCBI Taxonomy" id="1806052"/>
    <lineage>
        <taxon>Bacteria</taxon>
        <taxon>Bacillati</taxon>
        <taxon>Actinomycetota</taxon>
        <taxon>Actinomycetes</taxon>
        <taxon>Streptosporangiales</taxon>
        <taxon>Streptosporangiaceae</taxon>
        <taxon>Planomonospora</taxon>
    </lineage>
</organism>
<keyword evidence="2" id="KW-1185">Reference proteome</keyword>